<evidence type="ECO:0000313" key="3">
    <source>
        <dbReference type="EMBL" id="AKU90196.1"/>
    </source>
</evidence>
<dbReference type="KEGG" id="vin:AKJ08_0583"/>
<dbReference type="EMBL" id="CP012332">
    <property type="protein sequence ID" value="AKU90196.1"/>
    <property type="molecule type" value="Genomic_DNA"/>
</dbReference>
<name>A0A0K1P9T9_9BACT</name>
<organism evidence="3 4">
    <name type="scientific">Vulgatibacter incomptus</name>
    <dbReference type="NCBI Taxonomy" id="1391653"/>
    <lineage>
        <taxon>Bacteria</taxon>
        <taxon>Pseudomonadati</taxon>
        <taxon>Myxococcota</taxon>
        <taxon>Myxococcia</taxon>
        <taxon>Myxococcales</taxon>
        <taxon>Cystobacterineae</taxon>
        <taxon>Vulgatibacteraceae</taxon>
        <taxon>Vulgatibacter</taxon>
    </lineage>
</organism>
<dbReference type="STRING" id="1391653.AKJ08_0583"/>
<protein>
    <recommendedName>
        <fullName evidence="2">Transglutaminase-like domain-containing protein</fullName>
    </recommendedName>
</protein>
<dbReference type="PATRIC" id="fig|1391653.3.peg.601"/>
<reference evidence="3 4" key="1">
    <citation type="submission" date="2015-08" db="EMBL/GenBank/DDBJ databases">
        <authorList>
            <person name="Babu N.S."/>
            <person name="Beckwith C.J."/>
            <person name="Beseler K.G."/>
            <person name="Brison A."/>
            <person name="Carone J.V."/>
            <person name="Caskin T.P."/>
            <person name="Diamond M."/>
            <person name="Durham M.E."/>
            <person name="Foxe J.M."/>
            <person name="Go M."/>
            <person name="Henderson B.A."/>
            <person name="Jones I.B."/>
            <person name="McGettigan J.A."/>
            <person name="Micheletti S.J."/>
            <person name="Nasrallah M.E."/>
            <person name="Ortiz D."/>
            <person name="Piller C.R."/>
            <person name="Privatt S.R."/>
            <person name="Schneider S.L."/>
            <person name="Sharp S."/>
            <person name="Smith T.C."/>
            <person name="Stanton J.D."/>
            <person name="Ullery H.E."/>
            <person name="Wilson R.J."/>
            <person name="Serrano M.G."/>
            <person name="Buck G."/>
            <person name="Lee V."/>
            <person name="Wang Y."/>
            <person name="Carvalho R."/>
            <person name="Voegtly L."/>
            <person name="Shi R."/>
            <person name="Duckworth R."/>
            <person name="Johnson A."/>
            <person name="Loviza R."/>
            <person name="Walstead R."/>
            <person name="Shah Z."/>
            <person name="Kiflezghi M."/>
            <person name="Wade K."/>
            <person name="Ball S.L."/>
            <person name="Bradley K.W."/>
            <person name="Asai D.J."/>
            <person name="Bowman C.A."/>
            <person name="Russell D.A."/>
            <person name="Pope W.H."/>
            <person name="Jacobs-Sera D."/>
            <person name="Hendrix R.W."/>
            <person name="Hatfull G.F."/>
        </authorList>
    </citation>
    <scope>NUCLEOTIDE SEQUENCE [LARGE SCALE GENOMIC DNA]</scope>
    <source>
        <strain evidence="3 4">DSM 27710</strain>
    </source>
</reference>
<feature type="signal peptide" evidence="1">
    <location>
        <begin position="1"/>
        <end position="25"/>
    </location>
</feature>
<dbReference type="PROSITE" id="PS51257">
    <property type="entry name" value="PROKAR_LIPOPROTEIN"/>
    <property type="match status" value="1"/>
</dbReference>
<evidence type="ECO:0000313" key="4">
    <source>
        <dbReference type="Proteomes" id="UP000055590"/>
    </source>
</evidence>
<sequence>MRTRRPHAALAFLLSLAIGGCAAKAQELAKEEAPAPLTRVVRLSIRVVGNGGDAYLELPLAQSDEHQTISNEKILGRGFRVEQVMRDGNRLAVLTYPKLEGPRRITYEFTAAMVASTVPVVPVPVSKGGEPPEDDRVWLRPTKQLQSTSPIVREKLIGFAGPKLVEGEDDAIKLAWALSSSGFRRKPDGSKTVLKAVRTGHASDKGLDRLFATFLRTSGVPSRPVIGVEVGRAKAKSRFAHWVEVKSGGRWAPMSVPRDQWGKLPARYVKLAHGDRPFLVRDGVGSVSFHWKVAKPVTTSEATP</sequence>
<keyword evidence="4" id="KW-1185">Reference proteome</keyword>
<accession>A0A0K1P9T9</accession>
<dbReference type="AlphaFoldDB" id="A0A0K1P9T9"/>
<dbReference type="RefSeq" id="WP_050724676.1">
    <property type="nucleotide sequence ID" value="NZ_CP012332.1"/>
</dbReference>
<dbReference type="SUPFAM" id="SSF54001">
    <property type="entry name" value="Cysteine proteinases"/>
    <property type="match status" value="1"/>
</dbReference>
<evidence type="ECO:0000256" key="1">
    <source>
        <dbReference type="SAM" id="SignalP"/>
    </source>
</evidence>
<gene>
    <name evidence="3" type="ORF">AKJ08_0583</name>
</gene>
<dbReference type="InterPro" id="IPR002931">
    <property type="entry name" value="Transglutaminase-like"/>
</dbReference>
<feature type="domain" description="Transglutaminase-like" evidence="2">
    <location>
        <begin position="179"/>
        <end position="254"/>
    </location>
</feature>
<evidence type="ECO:0000259" key="2">
    <source>
        <dbReference type="Pfam" id="PF01841"/>
    </source>
</evidence>
<dbReference type="OrthoDB" id="9804872at2"/>
<proteinExistence type="predicted"/>
<dbReference type="Proteomes" id="UP000055590">
    <property type="component" value="Chromosome"/>
</dbReference>
<feature type="chain" id="PRO_5005465528" description="Transglutaminase-like domain-containing protein" evidence="1">
    <location>
        <begin position="26"/>
        <end position="304"/>
    </location>
</feature>
<keyword evidence="1" id="KW-0732">Signal</keyword>
<dbReference type="Pfam" id="PF01841">
    <property type="entry name" value="Transglut_core"/>
    <property type="match status" value="1"/>
</dbReference>
<dbReference type="InterPro" id="IPR038765">
    <property type="entry name" value="Papain-like_cys_pep_sf"/>
</dbReference>